<keyword evidence="2" id="KW-0489">Methyltransferase</keyword>
<proteinExistence type="predicted"/>
<comment type="caution">
    <text evidence="2">The sequence shown here is derived from an EMBL/GenBank/DDBJ whole genome shotgun (WGS) entry which is preliminary data.</text>
</comment>
<sequence length="257" mass="29037">MAYLFGDSDVAAHRLKVLADVYEKSTREFVAGAVGESPSLFVDLGCGPGYTTHALADVLQCARAVGLDNSEHFISLAQKTQTHRISFLLHDVTCIPFPTAPGDTLYCRFLLTHLRDPQALTRRWATQLSPKGLLLIEEVEQIHTTNRTFRAYLDIVESMLEDQSRKLYVGPIVSCLEVPGLLKRRTNKVKRLEVCTHKAAEMFFLNIQSWKHQPFVRTNYSSELINGLTTELEQLAVKSDDKSDIEWGLRQIAFERA</sequence>
<feature type="domain" description="Methyltransferase type 11" evidence="1">
    <location>
        <begin position="42"/>
        <end position="136"/>
    </location>
</feature>
<dbReference type="PANTHER" id="PTHR43861:SF1">
    <property type="entry name" value="TRANS-ACONITATE 2-METHYLTRANSFERASE"/>
    <property type="match status" value="1"/>
</dbReference>
<dbReference type="GO" id="GO:0008757">
    <property type="term" value="F:S-adenosylmethionine-dependent methyltransferase activity"/>
    <property type="evidence" value="ECO:0007669"/>
    <property type="project" value="InterPro"/>
</dbReference>
<dbReference type="InterPro" id="IPR013216">
    <property type="entry name" value="Methyltransf_11"/>
</dbReference>
<dbReference type="InterPro" id="IPR029063">
    <property type="entry name" value="SAM-dependent_MTases_sf"/>
</dbReference>
<reference evidence="2 3" key="1">
    <citation type="journal article" date="2017" name="ISME J.">
        <title>Energy and carbon metabolisms in a deep terrestrial subsurface fluid microbial community.</title>
        <authorList>
            <person name="Momper L."/>
            <person name="Jungbluth S.P."/>
            <person name="Lee M.D."/>
            <person name="Amend J.P."/>
        </authorList>
    </citation>
    <scope>NUCLEOTIDE SEQUENCE [LARGE SCALE GENOMIC DNA]</scope>
    <source>
        <strain evidence="2">SURF_17</strain>
    </source>
</reference>
<evidence type="ECO:0000313" key="2">
    <source>
        <dbReference type="EMBL" id="RJP69983.1"/>
    </source>
</evidence>
<organism evidence="2 3">
    <name type="scientific">Candidatus Abyssobacteria bacterium SURF_17</name>
    <dbReference type="NCBI Taxonomy" id="2093361"/>
    <lineage>
        <taxon>Bacteria</taxon>
        <taxon>Pseudomonadati</taxon>
        <taxon>Candidatus Hydrogenedentota</taxon>
        <taxon>Candidatus Abyssobacteria</taxon>
    </lineage>
</organism>
<dbReference type="SUPFAM" id="SSF53335">
    <property type="entry name" value="S-adenosyl-L-methionine-dependent methyltransferases"/>
    <property type="match status" value="1"/>
</dbReference>
<dbReference type="GO" id="GO:0032259">
    <property type="term" value="P:methylation"/>
    <property type="evidence" value="ECO:0007669"/>
    <property type="project" value="UniProtKB-KW"/>
</dbReference>
<dbReference type="Proteomes" id="UP000285961">
    <property type="component" value="Unassembled WGS sequence"/>
</dbReference>
<name>A0A419EY10_9BACT</name>
<dbReference type="PANTHER" id="PTHR43861">
    <property type="entry name" value="TRANS-ACONITATE 2-METHYLTRANSFERASE-RELATED"/>
    <property type="match status" value="1"/>
</dbReference>
<evidence type="ECO:0000259" key="1">
    <source>
        <dbReference type="Pfam" id="PF08241"/>
    </source>
</evidence>
<gene>
    <name evidence="2" type="ORF">C4532_09940</name>
</gene>
<dbReference type="EMBL" id="QZKI01000076">
    <property type="protein sequence ID" value="RJP69983.1"/>
    <property type="molecule type" value="Genomic_DNA"/>
</dbReference>
<evidence type="ECO:0000313" key="3">
    <source>
        <dbReference type="Proteomes" id="UP000285961"/>
    </source>
</evidence>
<protein>
    <submittedName>
        <fullName evidence="2">Class I SAM-dependent methyltransferase</fullName>
    </submittedName>
</protein>
<dbReference type="Gene3D" id="3.40.50.150">
    <property type="entry name" value="Vaccinia Virus protein VP39"/>
    <property type="match status" value="1"/>
</dbReference>
<accession>A0A419EY10</accession>
<dbReference type="AlphaFoldDB" id="A0A419EY10"/>
<dbReference type="Pfam" id="PF08241">
    <property type="entry name" value="Methyltransf_11"/>
    <property type="match status" value="1"/>
</dbReference>
<keyword evidence="2" id="KW-0808">Transferase</keyword>
<dbReference type="CDD" id="cd02440">
    <property type="entry name" value="AdoMet_MTases"/>
    <property type="match status" value="1"/>
</dbReference>